<comment type="similarity">
    <text evidence="1">Belongs to the AHA1 family.</text>
</comment>
<accession>A0A316E5D0</accession>
<evidence type="ECO:0000313" key="3">
    <source>
        <dbReference type="EMBL" id="PWK24848.1"/>
    </source>
</evidence>
<dbReference type="Proteomes" id="UP000245667">
    <property type="component" value="Unassembled WGS sequence"/>
</dbReference>
<sequence>MVFAQRHCLHSQSMKTSDTPIVVEQVFHNPVKDIWKAWTKVDQMKQWFFDNIDAFKPEVGFETQFVVGSDHRKFTHLWKITEATPYQSITYNWKYAEYPGDSSVTFELVDKKEFVNLRVSMGITEDFPQNVPEFTRESCIQGWDYFIRNSLKGFLSTQSK</sequence>
<name>A0A316E5D0_9FLAO</name>
<gene>
    <name evidence="3" type="ORF">LX92_01214</name>
</gene>
<dbReference type="Gene3D" id="3.30.530.20">
    <property type="match status" value="1"/>
</dbReference>
<dbReference type="SUPFAM" id="SSF55961">
    <property type="entry name" value="Bet v1-like"/>
    <property type="match status" value="1"/>
</dbReference>
<dbReference type="AlphaFoldDB" id="A0A316E5D0"/>
<dbReference type="EMBL" id="QGGQ01000002">
    <property type="protein sequence ID" value="PWK24848.1"/>
    <property type="molecule type" value="Genomic_DNA"/>
</dbReference>
<dbReference type="CDD" id="cd07814">
    <property type="entry name" value="SRPBCC_CalC_Aha1-like"/>
    <property type="match status" value="1"/>
</dbReference>
<feature type="domain" description="Activator of Hsp90 ATPase homologue 1/2-like C-terminal" evidence="2">
    <location>
        <begin position="30"/>
        <end position="154"/>
    </location>
</feature>
<dbReference type="Pfam" id="PF08327">
    <property type="entry name" value="AHSA1"/>
    <property type="match status" value="1"/>
</dbReference>
<evidence type="ECO:0000259" key="2">
    <source>
        <dbReference type="Pfam" id="PF08327"/>
    </source>
</evidence>
<proteinExistence type="inferred from homology"/>
<protein>
    <submittedName>
        <fullName evidence="3">Activator of Hsp90 ATPase-like protein</fullName>
    </submittedName>
</protein>
<evidence type="ECO:0000313" key="4">
    <source>
        <dbReference type="Proteomes" id="UP000245667"/>
    </source>
</evidence>
<reference evidence="3 4" key="1">
    <citation type="submission" date="2018-05" db="EMBL/GenBank/DDBJ databases">
        <title>Genomic Encyclopedia of Archaeal and Bacterial Type Strains, Phase II (KMG-II): from individual species to whole genera.</title>
        <authorList>
            <person name="Goeker M."/>
        </authorList>
    </citation>
    <scope>NUCLEOTIDE SEQUENCE [LARGE SCALE GENOMIC DNA]</scope>
    <source>
        <strain evidence="3 4">DSM 23514</strain>
    </source>
</reference>
<comment type="caution">
    <text evidence="3">The sequence shown here is derived from an EMBL/GenBank/DDBJ whole genome shotgun (WGS) entry which is preliminary data.</text>
</comment>
<evidence type="ECO:0000256" key="1">
    <source>
        <dbReference type="ARBA" id="ARBA00006817"/>
    </source>
</evidence>
<dbReference type="InterPro" id="IPR013538">
    <property type="entry name" value="ASHA1/2-like_C"/>
</dbReference>
<organism evidence="3 4">
    <name type="scientific">Maribacter polysiphoniae</name>
    <dbReference type="NCBI Taxonomy" id="429344"/>
    <lineage>
        <taxon>Bacteria</taxon>
        <taxon>Pseudomonadati</taxon>
        <taxon>Bacteroidota</taxon>
        <taxon>Flavobacteriia</taxon>
        <taxon>Flavobacteriales</taxon>
        <taxon>Flavobacteriaceae</taxon>
        <taxon>Maribacter</taxon>
    </lineage>
</organism>
<dbReference type="InterPro" id="IPR023393">
    <property type="entry name" value="START-like_dom_sf"/>
</dbReference>